<evidence type="ECO:0000313" key="3">
    <source>
        <dbReference type="Proteomes" id="UP000076858"/>
    </source>
</evidence>
<evidence type="ECO:0000256" key="1">
    <source>
        <dbReference type="ARBA" id="ARBA00048287"/>
    </source>
</evidence>
<keyword evidence="3" id="KW-1185">Reference proteome</keyword>
<dbReference type="Pfam" id="PF00850">
    <property type="entry name" value="Hist_deacetyl"/>
    <property type="match status" value="1"/>
</dbReference>
<dbReference type="InterPro" id="IPR023801">
    <property type="entry name" value="His_deacetylse_dom"/>
</dbReference>
<dbReference type="InterPro" id="IPR037138">
    <property type="entry name" value="His_deacetylse_dom_sf"/>
</dbReference>
<dbReference type="EMBL" id="LRGB01001036">
    <property type="protein sequence ID" value="KZS13695.1"/>
    <property type="molecule type" value="Genomic_DNA"/>
</dbReference>
<gene>
    <name evidence="2" type="ORF">APZ42_021069</name>
</gene>
<comment type="catalytic activity">
    <reaction evidence="1">
        <text>N(6)-acetyl-L-lysyl-[histone] + H2O = L-lysyl-[histone] + acetate</text>
        <dbReference type="Rhea" id="RHEA:58196"/>
        <dbReference type="Rhea" id="RHEA-COMP:9845"/>
        <dbReference type="Rhea" id="RHEA-COMP:11338"/>
        <dbReference type="ChEBI" id="CHEBI:15377"/>
        <dbReference type="ChEBI" id="CHEBI:29969"/>
        <dbReference type="ChEBI" id="CHEBI:30089"/>
        <dbReference type="ChEBI" id="CHEBI:61930"/>
        <dbReference type="EC" id="3.5.1.98"/>
    </reaction>
</comment>
<dbReference type="GO" id="GO:0141221">
    <property type="term" value="F:histone deacetylase activity, hydrolytic mechanism"/>
    <property type="evidence" value="ECO:0007669"/>
    <property type="project" value="UniProtKB-EC"/>
</dbReference>
<sequence>MPYILDEKIKDAMISIRPLCHRAMKSEYCGYCFYNNGAIAAQYALNNHDLKRSLIVD</sequence>
<proteinExistence type="predicted"/>
<dbReference type="Proteomes" id="UP000076858">
    <property type="component" value="Unassembled WGS sequence"/>
</dbReference>
<dbReference type="InterPro" id="IPR023696">
    <property type="entry name" value="Ureohydrolase_dom_sf"/>
</dbReference>
<reference evidence="2 3" key="1">
    <citation type="submission" date="2016-03" db="EMBL/GenBank/DDBJ databases">
        <title>EvidentialGene: Evidence-directed Construction of Genes on Genomes.</title>
        <authorList>
            <person name="Gilbert D.G."/>
            <person name="Choi J.-H."/>
            <person name="Mockaitis K."/>
            <person name="Colbourne J."/>
            <person name="Pfrender M."/>
        </authorList>
    </citation>
    <scope>NUCLEOTIDE SEQUENCE [LARGE SCALE GENOMIC DNA]</scope>
    <source>
        <strain evidence="2 3">Xinb3</strain>
        <tissue evidence="2">Complete organism</tissue>
    </source>
</reference>
<name>A0A0P5J723_9CRUS</name>
<comment type="caution">
    <text evidence="2">The sequence shown here is derived from an EMBL/GenBank/DDBJ whole genome shotgun (WGS) entry which is preliminary data.</text>
</comment>
<evidence type="ECO:0000313" key="2">
    <source>
        <dbReference type="EMBL" id="KZS13695.1"/>
    </source>
</evidence>
<dbReference type="Gene3D" id="3.40.800.20">
    <property type="entry name" value="Histone deacetylase domain"/>
    <property type="match status" value="1"/>
</dbReference>
<organism evidence="2 3">
    <name type="scientific">Daphnia magna</name>
    <dbReference type="NCBI Taxonomy" id="35525"/>
    <lineage>
        <taxon>Eukaryota</taxon>
        <taxon>Metazoa</taxon>
        <taxon>Ecdysozoa</taxon>
        <taxon>Arthropoda</taxon>
        <taxon>Crustacea</taxon>
        <taxon>Branchiopoda</taxon>
        <taxon>Diplostraca</taxon>
        <taxon>Cladocera</taxon>
        <taxon>Anomopoda</taxon>
        <taxon>Daphniidae</taxon>
        <taxon>Daphnia</taxon>
    </lineage>
</organism>
<dbReference type="AlphaFoldDB" id="A0A0P5J723"/>
<dbReference type="STRING" id="35525.A0A0P5J723"/>
<accession>A0A0P5J723</accession>
<dbReference type="SUPFAM" id="SSF52768">
    <property type="entry name" value="Arginase/deacetylase"/>
    <property type="match status" value="1"/>
</dbReference>
<protein>
    <submittedName>
        <fullName evidence="2">Hdac6</fullName>
    </submittedName>
</protein>